<dbReference type="InterPro" id="IPR011101">
    <property type="entry name" value="DUF5131"/>
</dbReference>
<comment type="caution">
    <text evidence="1">The sequence shown here is derived from an EMBL/GenBank/DDBJ whole genome shotgun (WGS) entry which is preliminary data.</text>
</comment>
<keyword evidence="2" id="KW-1185">Reference proteome</keyword>
<dbReference type="Proteomes" id="UP001597079">
    <property type="component" value="Unassembled WGS sequence"/>
</dbReference>
<proteinExistence type="predicted"/>
<dbReference type="Pfam" id="PF07505">
    <property type="entry name" value="DUF5131"/>
    <property type="match status" value="1"/>
</dbReference>
<accession>A0ABW4JL86</accession>
<protein>
    <submittedName>
        <fullName evidence="1">DUF5131 family protein</fullName>
    </submittedName>
</protein>
<organism evidence="1 2">
    <name type="scientific">Alicyclobacillus fodiniaquatilis</name>
    <dbReference type="NCBI Taxonomy" id="1661150"/>
    <lineage>
        <taxon>Bacteria</taxon>
        <taxon>Bacillati</taxon>
        <taxon>Bacillota</taxon>
        <taxon>Bacilli</taxon>
        <taxon>Bacillales</taxon>
        <taxon>Alicyclobacillaceae</taxon>
        <taxon>Alicyclobacillus</taxon>
    </lineage>
</organism>
<sequence length="62" mass="7033">MLPGTRPRDVPKSVRDAGASGFSLTLQHDLLELPLRWKNPKKIFVNSMSNLFHKDVPGDYIQ</sequence>
<reference evidence="2" key="1">
    <citation type="journal article" date="2019" name="Int. J. Syst. Evol. Microbiol.">
        <title>The Global Catalogue of Microorganisms (GCM) 10K type strain sequencing project: providing services to taxonomists for standard genome sequencing and annotation.</title>
        <authorList>
            <consortium name="The Broad Institute Genomics Platform"/>
            <consortium name="The Broad Institute Genome Sequencing Center for Infectious Disease"/>
            <person name="Wu L."/>
            <person name="Ma J."/>
        </authorList>
    </citation>
    <scope>NUCLEOTIDE SEQUENCE [LARGE SCALE GENOMIC DNA]</scope>
    <source>
        <strain evidence="2">CGMCC 1.12286</strain>
    </source>
</reference>
<evidence type="ECO:0000313" key="2">
    <source>
        <dbReference type="Proteomes" id="UP001597079"/>
    </source>
</evidence>
<gene>
    <name evidence="1" type="ORF">ACFSB2_18040</name>
</gene>
<dbReference type="EMBL" id="JBHUCX010000073">
    <property type="protein sequence ID" value="MFD1676596.1"/>
    <property type="molecule type" value="Genomic_DNA"/>
</dbReference>
<dbReference type="RefSeq" id="WP_377944502.1">
    <property type="nucleotide sequence ID" value="NZ_JBHUCX010000073.1"/>
</dbReference>
<name>A0ABW4JL86_9BACL</name>
<evidence type="ECO:0000313" key="1">
    <source>
        <dbReference type="EMBL" id="MFD1676596.1"/>
    </source>
</evidence>